<keyword evidence="2" id="KW-1185">Reference proteome</keyword>
<dbReference type="SUPFAM" id="SSF55724">
    <property type="entry name" value="Mog1p/PsbP-like"/>
    <property type="match status" value="1"/>
</dbReference>
<reference evidence="1 2" key="1">
    <citation type="submission" date="2023-12" db="EMBL/GenBank/DDBJ databases">
        <title>the genome sequence of Hyalangium sp. s54d21.</title>
        <authorList>
            <person name="Zhang X."/>
        </authorList>
    </citation>
    <scope>NUCLEOTIDE SEQUENCE [LARGE SCALE GENOMIC DNA]</scope>
    <source>
        <strain evidence="2">s54d21</strain>
    </source>
</reference>
<sequence length="156" mass="16714">MANPTTIRHGPLTIPLPEGWFDASQVVAMGPEEAGFRSSLVVSVEPALAEETSQQFAARLLPAIRKVAPGFNLVEEKAANFGGKDGVLRECTFNVEGALVSQLQFYLVRSGVGLTFTYTQLASRLKDTRAVAEKFFTGSQVSGGVETLLRPGTIRG</sequence>
<protein>
    <submittedName>
        <fullName evidence="1">DcrB-related protein</fullName>
    </submittedName>
</protein>
<proteinExistence type="predicted"/>
<dbReference type="EMBL" id="JAXIVS010000018">
    <property type="protein sequence ID" value="MDY7232163.1"/>
    <property type="molecule type" value="Genomic_DNA"/>
</dbReference>
<dbReference type="Gene3D" id="3.40.1000.10">
    <property type="entry name" value="Mog1/PsbP, alpha/beta/alpha sandwich"/>
    <property type="match status" value="1"/>
</dbReference>
<accession>A0ABU5HFB6</accession>
<dbReference type="InterPro" id="IPR016123">
    <property type="entry name" value="Mog1/PsbP_a/b/a-sand"/>
</dbReference>
<evidence type="ECO:0000313" key="2">
    <source>
        <dbReference type="Proteomes" id="UP001291309"/>
    </source>
</evidence>
<dbReference type="Proteomes" id="UP001291309">
    <property type="component" value="Unassembled WGS sequence"/>
</dbReference>
<dbReference type="Pfam" id="PF08786">
    <property type="entry name" value="DcrB"/>
    <property type="match status" value="1"/>
</dbReference>
<gene>
    <name evidence="1" type="ORF">SYV04_37590</name>
</gene>
<organism evidence="1 2">
    <name type="scientific">Hyalangium rubrum</name>
    <dbReference type="NCBI Taxonomy" id="3103134"/>
    <lineage>
        <taxon>Bacteria</taxon>
        <taxon>Pseudomonadati</taxon>
        <taxon>Myxococcota</taxon>
        <taxon>Myxococcia</taxon>
        <taxon>Myxococcales</taxon>
        <taxon>Cystobacterineae</taxon>
        <taxon>Archangiaceae</taxon>
        <taxon>Hyalangium</taxon>
    </lineage>
</organism>
<dbReference type="RefSeq" id="WP_321550877.1">
    <property type="nucleotide sequence ID" value="NZ_JAXIVS010000018.1"/>
</dbReference>
<evidence type="ECO:0000313" key="1">
    <source>
        <dbReference type="EMBL" id="MDY7232163.1"/>
    </source>
</evidence>
<name>A0ABU5HFB6_9BACT</name>
<dbReference type="InterPro" id="IPR014894">
    <property type="entry name" value="DcrB/EagT6"/>
</dbReference>
<comment type="caution">
    <text evidence="1">The sequence shown here is derived from an EMBL/GenBank/DDBJ whole genome shotgun (WGS) entry which is preliminary data.</text>
</comment>